<evidence type="ECO:0000256" key="2">
    <source>
        <dbReference type="ARBA" id="ARBA00022679"/>
    </source>
</evidence>
<dbReference type="InterPro" id="IPR027417">
    <property type="entry name" value="P-loop_NTPase"/>
</dbReference>
<organism evidence="4 5">
    <name type="scientific">Meganyctiphanes norvegica</name>
    <name type="common">Northern krill</name>
    <name type="synonym">Thysanopoda norvegica</name>
    <dbReference type="NCBI Taxonomy" id="48144"/>
    <lineage>
        <taxon>Eukaryota</taxon>
        <taxon>Metazoa</taxon>
        <taxon>Ecdysozoa</taxon>
        <taxon>Arthropoda</taxon>
        <taxon>Crustacea</taxon>
        <taxon>Multicrustacea</taxon>
        <taxon>Malacostraca</taxon>
        <taxon>Eumalacostraca</taxon>
        <taxon>Eucarida</taxon>
        <taxon>Euphausiacea</taxon>
        <taxon>Euphausiidae</taxon>
        <taxon>Meganyctiphanes</taxon>
    </lineage>
</organism>
<accession>A0AAV2PLF8</accession>
<evidence type="ECO:0000256" key="1">
    <source>
        <dbReference type="ARBA" id="ARBA00005771"/>
    </source>
</evidence>
<evidence type="ECO:0000259" key="3">
    <source>
        <dbReference type="Pfam" id="PF00685"/>
    </source>
</evidence>
<protein>
    <recommendedName>
        <fullName evidence="3">Sulfotransferase domain-containing protein</fullName>
    </recommendedName>
</protein>
<evidence type="ECO:0000313" key="4">
    <source>
        <dbReference type="EMBL" id="CAL4059762.1"/>
    </source>
</evidence>
<keyword evidence="5" id="KW-1185">Reference proteome</keyword>
<dbReference type="Gene3D" id="3.40.50.300">
    <property type="entry name" value="P-loop containing nucleotide triphosphate hydrolases"/>
    <property type="match status" value="1"/>
</dbReference>
<dbReference type="InterPro" id="IPR000863">
    <property type="entry name" value="Sulfotransferase_dom"/>
</dbReference>
<evidence type="ECO:0000313" key="5">
    <source>
        <dbReference type="Proteomes" id="UP001497623"/>
    </source>
</evidence>
<dbReference type="GO" id="GO:0008146">
    <property type="term" value="F:sulfotransferase activity"/>
    <property type="evidence" value="ECO:0007669"/>
    <property type="project" value="InterPro"/>
</dbReference>
<dbReference type="AlphaFoldDB" id="A0AAV2PLF8"/>
<comment type="similarity">
    <text evidence="1">Belongs to the sulfotransferase 1 family.</text>
</comment>
<keyword evidence="2" id="KW-0808">Transferase</keyword>
<dbReference type="Pfam" id="PF00685">
    <property type="entry name" value="Sulfotransfer_1"/>
    <property type="match status" value="1"/>
</dbReference>
<comment type="caution">
    <text evidence="4">The sequence shown here is derived from an EMBL/GenBank/DDBJ whole genome shotgun (WGS) entry which is preliminary data.</text>
</comment>
<sequence length="336" mass="39145">MSELLTNNGRKIEVLDEEELCERGKDFDVSLGFVRVQPGRYLLRGDYVKMHSNYYNFQFRQDDVLCLSWPKCGQTWTLELLWNMKHNPNLDNPLAKQSPNIRTPFFEFDMITGISNSHSVPEVMEAFERNCPGADPNNGIHTQLLASQKSPRIIKSHIPLSLWPDDLLKGTKVVYVARNPKDAVVSYEHFSRINKVIAFKKDMDTFIDYFVKDDLMYGPYWQHLREAWEARNKENFLLLFYEDMIHDIIGQLKKIDKYIGTNLTDKQLENVANHCSFNSMKGRITFSDNVGKSPEGGFFRKGKVGSWREKLASEQADKIDQWTKEHLSDIPFKYEV</sequence>
<proteinExistence type="inferred from homology"/>
<dbReference type="EMBL" id="CAXKWB010000190">
    <property type="protein sequence ID" value="CAL4059762.1"/>
    <property type="molecule type" value="Genomic_DNA"/>
</dbReference>
<feature type="domain" description="Sulfotransferase" evidence="3">
    <location>
        <begin position="62"/>
        <end position="330"/>
    </location>
</feature>
<reference evidence="4 5" key="1">
    <citation type="submission" date="2024-05" db="EMBL/GenBank/DDBJ databases">
        <authorList>
            <person name="Wallberg A."/>
        </authorList>
    </citation>
    <scope>NUCLEOTIDE SEQUENCE [LARGE SCALE GENOMIC DNA]</scope>
</reference>
<dbReference type="PANTHER" id="PTHR11783">
    <property type="entry name" value="SULFOTRANSFERASE SULT"/>
    <property type="match status" value="1"/>
</dbReference>
<dbReference type="SUPFAM" id="SSF52540">
    <property type="entry name" value="P-loop containing nucleoside triphosphate hydrolases"/>
    <property type="match status" value="1"/>
</dbReference>
<name>A0AAV2PLF8_MEGNR</name>
<gene>
    <name evidence="4" type="ORF">MNOR_LOCUS805</name>
</gene>
<dbReference type="Proteomes" id="UP001497623">
    <property type="component" value="Unassembled WGS sequence"/>
</dbReference>